<evidence type="ECO:0000313" key="2">
    <source>
        <dbReference type="Proteomes" id="UP000266673"/>
    </source>
</evidence>
<protein>
    <submittedName>
        <fullName evidence="1">Uncharacterized protein</fullName>
    </submittedName>
</protein>
<dbReference type="Proteomes" id="UP000266673">
    <property type="component" value="Unassembled WGS sequence"/>
</dbReference>
<dbReference type="EMBL" id="QKWP01000654">
    <property type="protein sequence ID" value="RIB16733.1"/>
    <property type="molecule type" value="Genomic_DNA"/>
</dbReference>
<proteinExistence type="predicted"/>
<accession>A0A397V9T5</accession>
<name>A0A397V9T5_9GLOM</name>
<evidence type="ECO:0000313" key="1">
    <source>
        <dbReference type="EMBL" id="RIB16733.1"/>
    </source>
</evidence>
<comment type="caution">
    <text evidence="1">The sequence shown here is derived from an EMBL/GenBank/DDBJ whole genome shotgun (WGS) entry which is preliminary data.</text>
</comment>
<gene>
    <name evidence="1" type="ORF">C2G38_2090130</name>
</gene>
<dbReference type="AlphaFoldDB" id="A0A397V9T5"/>
<organism evidence="1 2">
    <name type="scientific">Gigaspora rosea</name>
    <dbReference type="NCBI Taxonomy" id="44941"/>
    <lineage>
        <taxon>Eukaryota</taxon>
        <taxon>Fungi</taxon>
        <taxon>Fungi incertae sedis</taxon>
        <taxon>Mucoromycota</taxon>
        <taxon>Glomeromycotina</taxon>
        <taxon>Glomeromycetes</taxon>
        <taxon>Diversisporales</taxon>
        <taxon>Gigasporaceae</taxon>
        <taxon>Gigaspora</taxon>
    </lineage>
</organism>
<keyword evidence="2" id="KW-1185">Reference proteome</keyword>
<reference evidence="1 2" key="1">
    <citation type="submission" date="2018-06" db="EMBL/GenBank/DDBJ databases">
        <title>Comparative genomics reveals the genomic features of Rhizophagus irregularis, R. cerebriforme, R. diaphanum and Gigaspora rosea, and their symbiotic lifestyle signature.</title>
        <authorList>
            <person name="Morin E."/>
            <person name="San Clemente H."/>
            <person name="Chen E.C.H."/>
            <person name="De La Providencia I."/>
            <person name="Hainaut M."/>
            <person name="Kuo A."/>
            <person name="Kohler A."/>
            <person name="Murat C."/>
            <person name="Tang N."/>
            <person name="Roy S."/>
            <person name="Loubradou J."/>
            <person name="Henrissat B."/>
            <person name="Grigoriev I.V."/>
            <person name="Corradi N."/>
            <person name="Roux C."/>
            <person name="Martin F.M."/>
        </authorList>
    </citation>
    <scope>NUCLEOTIDE SEQUENCE [LARGE SCALE GENOMIC DNA]</scope>
    <source>
        <strain evidence="1 2">DAOM 194757</strain>
    </source>
</reference>
<sequence length="79" mass="9575">MVTILRLDTRVNTSIDKFLYLFGNGRNKERTIFFFILRKTDILETVNFGREYCFYITNERTNERTTDIFIIYDGRKFIS</sequence>